<organism evidence="2 3">
    <name type="scientific">Capsella rubella</name>
    <dbReference type="NCBI Taxonomy" id="81985"/>
    <lineage>
        <taxon>Eukaryota</taxon>
        <taxon>Viridiplantae</taxon>
        <taxon>Streptophyta</taxon>
        <taxon>Embryophyta</taxon>
        <taxon>Tracheophyta</taxon>
        <taxon>Spermatophyta</taxon>
        <taxon>Magnoliopsida</taxon>
        <taxon>eudicotyledons</taxon>
        <taxon>Gunneridae</taxon>
        <taxon>Pentapetalae</taxon>
        <taxon>rosids</taxon>
        <taxon>malvids</taxon>
        <taxon>Brassicales</taxon>
        <taxon>Brassicaceae</taxon>
        <taxon>Camelineae</taxon>
        <taxon>Capsella</taxon>
    </lineage>
</organism>
<dbReference type="CDD" id="cd21805">
    <property type="entry name" value="DEFL_BmBKTx1-like"/>
    <property type="match status" value="1"/>
</dbReference>
<feature type="signal peptide" evidence="1">
    <location>
        <begin position="1"/>
        <end position="27"/>
    </location>
</feature>
<dbReference type="STRING" id="81985.R0IK79"/>
<dbReference type="EMBL" id="KB870805">
    <property type="protein sequence ID" value="EOA38905.1"/>
    <property type="molecule type" value="Genomic_DNA"/>
</dbReference>
<reference evidence="3" key="1">
    <citation type="journal article" date="2013" name="Nat. Genet.">
        <title>The Capsella rubella genome and the genomic consequences of rapid mating system evolution.</title>
        <authorList>
            <person name="Slotte T."/>
            <person name="Hazzouri K.M."/>
            <person name="Agren J.A."/>
            <person name="Koenig D."/>
            <person name="Maumus F."/>
            <person name="Guo Y.L."/>
            <person name="Steige K."/>
            <person name="Platts A.E."/>
            <person name="Escobar J.S."/>
            <person name="Newman L.K."/>
            <person name="Wang W."/>
            <person name="Mandakova T."/>
            <person name="Vello E."/>
            <person name="Smith L.M."/>
            <person name="Henz S.R."/>
            <person name="Steffen J."/>
            <person name="Takuno S."/>
            <person name="Brandvain Y."/>
            <person name="Coop G."/>
            <person name="Andolfatto P."/>
            <person name="Hu T.T."/>
            <person name="Blanchette M."/>
            <person name="Clark R.M."/>
            <person name="Quesneville H."/>
            <person name="Nordborg M."/>
            <person name="Gaut B.S."/>
            <person name="Lysak M.A."/>
            <person name="Jenkins J."/>
            <person name="Grimwood J."/>
            <person name="Chapman J."/>
            <person name="Prochnik S."/>
            <person name="Shu S."/>
            <person name="Rokhsar D."/>
            <person name="Schmutz J."/>
            <person name="Weigel D."/>
            <person name="Wright S.I."/>
        </authorList>
    </citation>
    <scope>NUCLEOTIDE SEQUENCE [LARGE SCALE GENOMIC DNA]</scope>
    <source>
        <strain evidence="3">cv. Monte Gargano</strain>
    </source>
</reference>
<evidence type="ECO:0000313" key="2">
    <source>
        <dbReference type="EMBL" id="EOA38905.1"/>
    </source>
</evidence>
<sequence>MALSRKCVFLVFLCLIVLSIIPRSTNAKPLLIGTCVQFPIEKCIKTCIESNFAGGKCVRIGGDVHDVVCVCIPKYF</sequence>
<dbReference type="KEGG" id="crb:17897059"/>
<dbReference type="AlphaFoldDB" id="R0IK79"/>
<accession>R0IK79</accession>
<keyword evidence="1" id="KW-0732">Signal</keyword>
<evidence type="ECO:0008006" key="4">
    <source>
        <dbReference type="Google" id="ProtNLM"/>
    </source>
</evidence>
<feature type="chain" id="PRO_5004342413" description="Knottin scorpion toxin-like domain-containing protein" evidence="1">
    <location>
        <begin position="28"/>
        <end position="76"/>
    </location>
</feature>
<name>R0IK79_9BRAS</name>
<protein>
    <recommendedName>
        <fullName evidence="4">Knottin scorpion toxin-like domain-containing protein</fullName>
    </recommendedName>
</protein>
<keyword evidence="3" id="KW-1185">Reference proteome</keyword>
<evidence type="ECO:0000256" key="1">
    <source>
        <dbReference type="SAM" id="SignalP"/>
    </source>
</evidence>
<proteinExistence type="predicted"/>
<dbReference type="InterPro" id="IPR036574">
    <property type="entry name" value="Scorpion_toxin-like_sf"/>
</dbReference>
<dbReference type="Gene3D" id="3.30.30.10">
    <property type="entry name" value="Knottin, scorpion toxin-like"/>
    <property type="match status" value="1"/>
</dbReference>
<dbReference type="Proteomes" id="UP000029121">
    <property type="component" value="Unassembled WGS sequence"/>
</dbReference>
<evidence type="ECO:0000313" key="3">
    <source>
        <dbReference type="Proteomes" id="UP000029121"/>
    </source>
</evidence>
<gene>
    <name evidence="2" type="ORF">CARUB_v10011295mg</name>
</gene>
<dbReference type="OrthoDB" id="1068933at2759"/>